<dbReference type="AlphaFoldDB" id="A0A8S1IKF1"/>
<dbReference type="InterPro" id="IPR006553">
    <property type="entry name" value="Leu-rich_rpt_Cys-con_subtyp"/>
</dbReference>
<dbReference type="InterPro" id="IPR032675">
    <property type="entry name" value="LRR_dom_sf"/>
</dbReference>
<dbReference type="OrthoDB" id="544129at2759"/>
<feature type="domain" description="F-box/LRR-repeat protein 15-like leucin rich repeat" evidence="2">
    <location>
        <begin position="168"/>
        <end position="257"/>
    </location>
</feature>
<dbReference type="GO" id="GO:0019005">
    <property type="term" value="C:SCF ubiquitin ligase complex"/>
    <property type="evidence" value="ECO:0007669"/>
    <property type="project" value="TreeGrafter"/>
</dbReference>
<evidence type="ECO:0000256" key="1">
    <source>
        <dbReference type="ARBA" id="ARBA00004430"/>
    </source>
</evidence>
<name>A0A8S1IKF1_9CHLO</name>
<protein>
    <recommendedName>
        <fullName evidence="2">F-box/LRR-repeat protein 15-like leucin rich repeat domain-containing protein</fullName>
    </recommendedName>
</protein>
<evidence type="ECO:0000259" key="2">
    <source>
        <dbReference type="Pfam" id="PF25372"/>
    </source>
</evidence>
<reference evidence="3" key="1">
    <citation type="submission" date="2020-12" db="EMBL/GenBank/DDBJ databases">
        <authorList>
            <person name="Iha C."/>
        </authorList>
    </citation>
    <scope>NUCLEOTIDE SEQUENCE</scope>
</reference>
<comment type="caution">
    <text evidence="3">The sequence shown here is derived from an EMBL/GenBank/DDBJ whole genome shotgun (WGS) entry which is preliminary data.</text>
</comment>
<dbReference type="InterPro" id="IPR057207">
    <property type="entry name" value="FBXL15_LRR"/>
</dbReference>
<sequence>MLCRLPFACCLSGTGQLTELVDQLPLVRRDGFGQWGDMPFDLLNALLAAAGEHQEASQLNKLVNSSRDGAPLLKKMRLVNRHWHKWATGTLNYLSIYASRKRREKVLLAAMHRFPQVQVVRLRFVATPRELLLLRGFPRLTYIDAAMQTDDQLAALQALTHLRGLWTLESFKQITDSGLQHLSHLTNLETLNLRYSHKLTGIGLHSLSTLTALVDLNLCRCISLTDAGLRALCPLTCLMRLNLNWCVEITDAGVASLQPLKALVMLSLNHCSRVTDNGISMLTALSSLRDLRVAGNDRITEAGLCALSTLPKLSILRLVYA</sequence>
<gene>
    <name evidence="3" type="ORF">OSTQU699_LOCUS430</name>
</gene>
<dbReference type="EMBL" id="CAJHUC010000301">
    <property type="protein sequence ID" value="CAD7695069.1"/>
    <property type="molecule type" value="Genomic_DNA"/>
</dbReference>
<accession>A0A8S1IKF1</accession>
<dbReference type="Pfam" id="PF25372">
    <property type="entry name" value="DUF7885"/>
    <property type="match status" value="1"/>
</dbReference>
<proteinExistence type="predicted"/>
<dbReference type="Gene3D" id="3.80.10.10">
    <property type="entry name" value="Ribonuclease Inhibitor"/>
    <property type="match status" value="2"/>
</dbReference>
<evidence type="ECO:0000313" key="4">
    <source>
        <dbReference type="Proteomes" id="UP000708148"/>
    </source>
</evidence>
<comment type="subcellular location">
    <subcellularLocation>
        <location evidence="1">Cytoplasm</location>
        <location evidence="1">Cytoskeleton</location>
        <location evidence="1">Cilium axoneme</location>
    </subcellularLocation>
</comment>
<dbReference type="GO" id="GO:0031146">
    <property type="term" value="P:SCF-dependent proteasomal ubiquitin-dependent protein catabolic process"/>
    <property type="evidence" value="ECO:0007669"/>
    <property type="project" value="TreeGrafter"/>
</dbReference>
<keyword evidence="4" id="KW-1185">Reference proteome</keyword>
<evidence type="ECO:0000313" key="3">
    <source>
        <dbReference type="EMBL" id="CAD7695069.1"/>
    </source>
</evidence>
<dbReference type="Proteomes" id="UP000708148">
    <property type="component" value="Unassembled WGS sequence"/>
</dbReference>
<organism evidence="3 4">
    <name type="scientific">Ostreobium quekettii</name>
    <dbReference type="NCBI Taxonomy" id="121088"/>
    <lineage>
        <taxon>Eukaryota</taxon>
        <taxon>Viridiplantae</taxon>
        <taxon>Chlorophyta</taxon>
        <taxon>core chlorophytes</taxon>
        <taxon>Ulvophyceae</taxon>
        <taxon>TCBD clade</taxon>
        <taxon>Bryopsidales</taxon>
        <taxon>Ostreobineae</taxon>
        <taxon>Ostreobiaceae</taxon>
        <taxon>Ostreobium</taxon>
    </lineage>
</organism>
<dbReference type="GO" id="GO:0005930">
    <property type="term" value="C:axoneme"/>
    <property type="evidence" value="ECO:0007669"/>
    <property type="project" value="UniProtKB-SubCell"/>
</dbReference>
<dbReference type="SMART" id="SM00367">
    <property type="entry name" value="LRR_CC"/>
    <property type="match status" value="5"/>
</dbReference>
<dbReference type="PANTHER" id="PTHR13318">
    <property type="entry name" value="PARTNER OF PAIRED, ISOFORM B-RELATED"/>
    <property type="match status" value="1"/>
</dbReference>
<dbReference type="SUPFAM" id="SSF52047">
    <property type="entry name" value="RNI-like"/>
    <property type="match status" value="1"/>
</dbReference>